<dbReference type="GO" id="GO:0005739">
    <property type="term" value="C:mitochondrion"/>
    <property type="evidence" value="ECO:0007669"/>
    <property type="project" value="TreeGrafter"/>
</dbReference>
<dbReference type="PANTHER" id="PTHR11695">
    <property type="entry name" value="ALCOHOL DEHYDROGENASE RELATED"/>
    <property type="match status" value="1"/>
</dbReference>
<feature type="compositionally biased region" description="Basic and acidic residues" evidence="2">
    <location>
        <begin position="121"/>
        <end position="132"/>
    </location>
</feature>
<dbReference type="GO" id="GO:0016491">
    <property type="term" value="F:oxidoreductase activity"/>
    <property type="evidence" value="ECO:0007669"/>
    <property type="project" value="UniProtKB-KW"/>
</dbReference>
<dbReference type="SUPFAM" id="SSF50129">
    <property type="entry name" value="GroES-like"/>
    <property type="match status" value="1"/>
</dbReference>
<reference evidence="5" key="1">
    <citation type="submission" date="2016-02" db="EMBL/GenBank/DDBJ databases">
        <title>Draft genome sequence of Microdochium bolleyi, a fungal endophyte of beachgrass.</title>
        <authorList>
            <consortium name="DOE Joint Genome Institute"/>
            <person name="David A.S."/>
            <person name="May G."/>
            <person name="Haridas S."/>
            <person name="Lim J."/>
            <person name="Wang M."/>
            <person name="Labutti K."/>
            <person name="Lipzen A."/>
            <person name="Barry K."/>
            <person name="Grigoriev I.V."/>
        </authorList>
    </citation>
    <scope>NUCLEOTIDE SEQUENCE [LARGE SCALE GENOMIC DNA]</scope>
    <source>
        <strain evidence="5">J235TASD1</strain>
    </source>
</reference>
<dbReference type="SMART" id="SM00829">
    <property type="entry name" value="PKS_ER"/>
    <property type="match status" value="1"/>
</dbReference>
<evidence type="ECO:0000313" key="5">
    <source>
        <dbReference type="Proteomes" id="UP000070501"/>
    </source>
</evidence>
<keyword evidence="5" id="KW-1185">Reference proteome</keyword>
<dbReference type="InterPro" id="IPR002364">
    <property type="entry name" value="Quin_OxRdtase/zeta-crystal_CS"/>
</dbReference>
<evidence type="ECO:0000313" key="4">
    <source>
        <dbReference type="EMBL" id="KXJ93401.1"/>
    </source>
</evidence>
<dbReference type="STRING" id="196109.A0A136J8D2"/>
<dbReference type="Proteomes" id="UP000070501">
    <property type="component" value="Unassembled WGS sequence"/>
</dbReference>
<dbReference type="CDD" id="cd08267">
    <property type="entry name" value="MDR1"/>
    <property type="match status" value="1"/>
</dbReference>
<dbReference type="GO" id="GO:0008270">
    <property type="term" value="F:zinc ion binding"/>
    <property type="evidence" value="ECO:0007669"/>
    <property type="project" value="InterPro"/>
</dbReference>
<sequence length="439" mass="46560">MTATVTPTATPAAPAAVIKAWRFSRAGRPAETLRLEEDIAMPSLPPPAALLSRAGNNSGKGNDDDAAGGGGEWLLVRVAYTALNPGSQFHFNIVPAFARAATAVPELDFCGTVVDVWAPSRDGDATGARGEEQQQQQQRRRRFAKGDPVVGFLPITFAYPTGEGALASHVRVPARYVVRLSGGSGSTSGDRVDDNTSKSADGVNSSAAALERYAGLICATCTAVMLADEARLKRGDSVLVVGASGGVGTSTVQLARSIVGSGEGESGGGRVVAVCSGRNAELVKGLGADEVIDYTQHRDLPAELARRFSDTPFDAILDCHGNQAVYVHCAKYLKASSKYVACSAEMESWSFGHFLRSAWRIQCNTYWPLSPWLGGVGRGFMLVAMMDPGRELMERAVRLVADGTVNVCVDSVWGYQDVLKGYEVLESGRGRGKILVKWD</sequence>
<dbReference type="EMBL" id="KQ964248">
    <property type="protein sequence ID" value="KXJ93401.1"/>
    <property type="molecule type" value="Genomic_DNA"/>
</dbReference>
<dbReference type="Gene3D" id="3.40.50.720">
    <property type="entry name" value="NAD(P)-binding Rossmann-like Domain"/>
    <property type="match status" value="1"/>
</dbReference>
<dbReference type="Gene3D" id="3.90.180.10">
    <property type="entry name" value="Medium-chain alcohol dehydrogenases, catalytic domain"/>
    <property type="match status" value="2"/>
</dbReference>
<dbReference type="PROSITE" id="PS01162">
    <property type="entry name" value="QOR_ZETA_CRYSTAL"/>
    <property type="match status" value="1"/>
</dbReference>
<dbReference type="InParanoid" id="A0A136J8D2"/>
<feature type="region of interest" description="Disordered" evidence="2">
    <location>
        <begin position="46"/>
        <end position="66"/>
    </location>
</feature>
<dbReference type="InterPro" id="IPR050700">
    <property type="entry name" value="YIM1/Zinc_Alcohol_DH_Fams"/>
</dbReference>
<dbReference type="OrthoDB" id="3509362at2759"/>
<dbReference type="PANTHER" id="PTHR11695:SF294">
    <property type="entry name" value="RETICULON-4-INTERACTING PROTEIN 1, MITOCHONDRIAL"/>
    <property type="match status" value="1"/>
</dbReference>
<dbReference type="SUPFAM" id="SSF51735">
    <property type="entry name" value="NAD(P)-binding Rossmann-fold domains"/>
    <property type="match status" value="1"/>
</dbReference>
<gene>
    <name evidence="4" type="ORF">Micbo1qcDRAFT_203481</name>
</gene>
<accession>A0A136J8D2</accession>
<evidence type="ECO:0000256" key="2">
    <source>
        <dbReference type="SAM" id="MobiDB-lite"/>
    </source>
</evidence>
<evidence type="ECO:0000259" key="3">
    <source>
        <dbReference type="SMART" id="SM00829"/>
    </source>
</evidence>
<protein>
    <recommendedName>
        <fullName evidence="3">Enoyl reductase (ER) domain-containing protein</fullName>
    </recommendedName>
</protein>
<evidence type="ECO:0000256" key="1">
    <source>
        <dbReference type="ARBA" id="ARBA00023002"/>
    </source>
</evidence>
<organism evidence="4 5">
    <name type="scientific">Microdochium bolleyi</name>
    <dbReference type="NCBI Taxonomy" id="196109"/>
    <lineage>
        <taxon>Eukaryota</taxon>
        <taxon>Fungi</taxon>
        <taxon>Dikarya</taxon>
        <taxon>Ascomycota</taxon>
        <taxon>Pezizomycotina</taxon>
        <taxon>Sordariomycetes</taxon>
        <taxon>Xylariomycetidae</taxon>
        <taxon>Xylariales</taxon>
        <taxon>Microdochiaceae</taxon>
        <taxon>Microdochium</taxon>
    </lineage>
</organism>
<feature type="compositionally biased region" description="Low complexity" evidence="2">
    <location>
        <begin position="49"/>
        <end position="60"/>
    </location>
</feature>
<dbReference type="Pfam" id="PF13602">
    <property type="entry name" value="ADH_zinc_N_2"/>
    <property type="match status" value="1"/>
</dbReference>
<keyword evidence="1" id="KW-0560">Oxidoreductase</keyword>
<dbReference type="InterPro" id="IPR020843">
    <property type="entry name" value="ER"/>
</dbReference>
<dbReference type="AlphaFoldDB" id="A0A136J8D2"/>
<feature type="domain" description="Enoyl reductase (ER)" evidence="3">
    <location>
        <begin position="49"/>
        <end position="436"/>
    </location>
</feature>
<feature type="region of interest" description="Disordered" evidence="2">
    <location>
        <begin position="121"/>
        <end position="143"/>
    </location>
</feature>
<dbReference type="InterPro" id="IPR011032">
    <property type="entry name" value="GroES-like_sf"/>
</dbReference>
<proteinExistence type="predicted"/>
<dbReference type="InterPro" id="IPR036291">
    <property type="entry name" value="NAD(P)-bd_dom_sf"/>
</dbReference>
<name>A0A136J8D2_9PEZI</name>